<dbReference type="OrthoDB" id="20272at2759"/>
<dbReference type="RefSeq" id="XP_004366824.1">
    <property type="nucleotide sequence ID" value="XM_004366767.1"/>
</dbReference>
<proteinExistence type="predicted"/>
<evidence type="ECO:0000313" key="3">
    <source>
        <dbReference type="EMBL" id="EGG19191.1"/>
    </source>
</evidence>
<sequence length="913" mass="104019">MELYSSSSLSSSTTTTPNHGSPTLTMNHNHCHTNNINNATEINSIVKIEQIDQPSTSSSSTSSSSSSLSPSPPTVQLSSPNQLVEAAVIICSNPLVKEDHLNHHSHHQHTIVKSNSIGNIETISSPPLVSGQPSLSTSTTSIPSFSSFKLNTSYSVGKGLSCPNFGSSSSSPSRQFDLQRELDIRMLEVQKKEDEIQQLKLNIGQLTEQYSETLDFCCVYSNDLSKLRKELHQVKNQFVQREEQYKKQVSDLQHKIYSLPKHVKYLDNNVDLICLLLTCKKFYYNQLRERSIKFKHIVVVNHDDQDEDQQDKDKGHQFDTSYMDLVETVDQYRLHSFKDIFQNTLADHYFQVNDPMVQLRYYHDMPSWINKESSPSSSSSSSSSSYSEENPKTTVYLVTQQYKTFNLPSTTQTMYFDLCLSGGFGRVDIPYAVPPNFMPSDLNRLVLRSDRSKINEYTLPNSLKSLSLTLLNSNINDEVDIPFPLCLEHLWISKRFSPLQNLKLNSLVSLRSLTVSGAIQLEKGVLPSTLTKLDLPQCQQAPPDDFFYSLTNLVDLRVTIKRGAESEQQRPRVLFDLQNNPNLESFTLKEEFGFGMFDNDFEVLFSARPCKLKHLSIPKQTLVNEYPDTLESLEVALPALIKANVTTLPCSLRSLWLGVYEVPVPTNLIPDSVQHLTLHKLDLNTKIVSDGFTFPDSIKKLVLLNLPHKEYVSLQLPKYLQQIKWDWNKVPSKLPEHRTTLKATHFPSTLESIDYSRLTMKCEIQLPTQSTISSLSIFFSWTEFVSRTTVFSLFKVPGIALADQPFPPTIKHLKCVIGGTPNEPFIFRLDEIFNRTNIDELQIQIRSNTWNYSIRRLDATNILFIEKNTIGGLIKQTILKNENGDDDDQYQPIYLYRYDPSSPMILKRDIFKK</sequence>
<feature type="compositionally biased region" description="Low complexity" evidence="2">
    <location>
        <begin position="1"/>
        <end position="16"/>
    </location>
</feature>
<dbReference type="AlphaFoldDB" id="F4PZG2"/>
<gene>
    <name evidence="3" type="ORF">DFA_02439</name>
</gene>
<evidence type="ECO:0008006" key="5">
    <source>
        <dbReference type="Google" id="ProtNLM"/>
    </source>
</evidence>
<accession>F4PZG2</accession>
<feature type="compositionally biased region" description="Low complexity" evidence="2">
    <location>
        <begin position="53"/>
        <end position="79"/>
    </location>
</feature>
<evidence type="ECO:0000256" key="2">
    <source>
        <dbReference type="SAM" id="MobiDB-lite"/>
    </source>
</evidence>
<protein>
    <recommendedName>
        <fullName evidence="5">FNIP repeat-containing protein</fullName>
    </recommendedName>
</protein>
<dbReference type="GeneID" id="14871150"/>
<dbReference type="KEGG" id="dfa:DFA_02439"/>
<feature type="compositionally biased region" description="Polar residues" evidence="2">
    <location>
        <begin position="17"/>
        <end position="26"/>
    </location>
</feature>
<organism evidence="3 4">
    <name type="scientific">Cavenderia fasciculata</name>
    <name type="common">Slime mold</name>
    <name type="synonym">Dictyostelium fasciculatum</name>
    <dbReference type="NCBI Taxonomy" id="261658"/>
    <lineage>
        <taxon>Eukaryota</taxon>
        <taxon>Amoebozoa</taxon>
        <taxon>Evosea</taxon>
        <taxon>Eumycetozoa</taxon>
        <taxon>Dictyostelia</taxon>
        <taxon>Acytosteliales</taxon>
        <taxon>Cavenderiaceae</taxon>
        <taxon>Cavenderia</taxon>
    </lineage>
</organism>
<dbReference type="Proteomes" id="UP000007797">
    <property type="component" value="Unassembled WGS sequence"/>
</dbReference>
<dbReference type="EMBL" id="GL883016">
    <property type="protein sequence ID" value="EGG19191.1"/>
    <property type="molecule type" value="Genomic_DNA"/>
</dbReference>
<keyword evidence="1" id="KW-0175">Coiled coil</keyword>
<feature type="region of interest" description="Disordered" evidence="2">
    <location>
        <begin position="51"/>
        <end position="79"/>
    </location>
</feature>
<keyword evidence="4" id="KW-1185">Reference proteome</keyword>
<name>F4PZG2_CACFS</name>
<feature type="coiled-coil region" evidence="1">
    <location>
        <begin position="182"/>
        <end position="244"/>
    </location>
</feature>
<feature type="region of interest" description="Disordered" evidence="2">
    <location>
        <begin position="1"/>
        <end position="35"/>
    </location>
</feature>
<reference evidence="4" key="1">
    <citation type="journal article" date="2011" name="Genome Res.">
        <title>Phylogeny-wide analysis of social amoeba genomes highlights ancient origins for complex intercellular communication.</title>
        <authorList>
            <person name="Heidel A.J."/>
            <person name="Lawal H.M."/>
            <person name="Felder M."/>
            <person name="Schilde C."/>
            <person name="Helps N.R."/>
            <person name="Tunggal B."/>
            <person name="Rivero F."/>
            <person name="John U."/>
            <person name="Schleicher M."/>
            <person name="Eichinger L."/>
            <person name="Platzer M."/>
            <person name="Noegel A.A."/>
            <person name="Schaap P."/>
            <person name="Gloeckner G."/>
        </authorList>
    </citation>
    <scope>NUCLEOTIDE SEQUENCE [LARGE SCALE GENOMIC DNA]</scope>
    <source>
        <strain evidence="4">SH3</strain>
    </source>
</reference>
<evidence type="ECO:0000256" key="1">
    <source>
        <dbReference type="SAM" id="Coils"/>
    </source>
</evidence>
<evidence type="ECO:0000313" key="4">
    <source>
        <dbReference type="Proteomes" id="UP000007797"/>
    </source>
</evidence>